<evidence type="ECO:0000259" key="2">
    <source>
        <dbReference type="Pfam" id="PF18566"/>
    </source>
</evidence>
<protein>
    <recommendedName>
        <fullName evidence="2">Linalool dehydratase/isomerase domain-containing protein</fullName>
    </recommendedName>
</protein>
<gene>
    <name evidence="3" type="ORF">N0V83_009912</name>
</gene>
<keyword evidence="4" id="KW-1185">Reference proteome</keyword>
<dbReference type="AlphaFoldDB" id="A0A9W8XZ87"/>
<evidence type="ECO:0000313" key="4">
    <source>
        <dbReference type="Proteomes" id="UP001140560"/>
    </source>
</evidence>
<keyword evidence="1" id="KW-1133">Transmembrane helix</keyword>
<keyword evidence="1" id="KW-0812">Transmembrane</keyword>
<keyword evidence="1" id="KW-0472">Membrane</keyword>
<proteinExistence type="predicted"/>
<reference evidence="3" key="1">
    <citation type="submission" date="2022-10" db="EMBL/GenBank/DDBJ databases">
        <title>Tapping the CABI collections for fungal endophytes: first genome assemblies for Collariella, Neodidymelliopsis, Ascochyta clinopodiicola, Didymella pomorum, Didymosphaeria variabile, Neocosmospora piperis and Neocucurbitaria cava.</title>
        <authorList>
            <person name="Hill R."/>
        </authorList>
    </citation>
    <scope>NUCLEOTIDE SEQUENCE</scope>
    <source>
        <strain evidence="3">IMI 356814</strain>
    </source>
</reference>
<evidence type="ECO:0000256" key="1">
    <source>
        <dbReference type="SAM" id="Phobius"/>
    </source>
</evidence>
<dbReference type="InterPro" id="IPR041411">
    <property type="entry name" value="Ldi"/>
</dbReference>
<organism evidence="3 4">
    <name type="scientific">Neocucurbitaria cava</name>
    <dbReference type="NCBI Taxonomy" id="798079"/>
    <lineage>
        <taxon>Eukaryota</taxon>
        <taxon>Fungi</taxon>
        <taxon>Dikarya</taxon>
        <taxon>Ascomycota</taxon>
        <taxon>Pezizomycotina</taxon>
        <taxon>Dothideomycetes</taxon>
        <taxon>Pleosporomycetidae</taxon>
        <taxon>Pleosporales</taxon>
        <taxon>Pleosporineae</taxon>
        <taxon>Cucurbitariaceae</taxon>
        <taxon>Neocucurbitaria</taxon>
    </lineage>
</organism>
<dbReference type="Pfam" id="PF18566">
    <property type="entry name" value="Ldi"/>
    <property type="match status" value="1"/>
</dbReference>
<dbReference type="EMBL" id="JAPEUY010000019">
    <property type="protein sequence ID" value="KAJ4363616.1"/>
    <property type="molecule type" value="Genomic_DNA"/>
</dbReference>
<accession>A0A9W8XZ87</accession>
<feature type="domain" description="Linalool dehydratase/isomerase" evidence="2">
    <location>
        <begin position="130"/>
        <end position="426"/>
    </location>
</feature>
<sequence>MWFGCGGLAFPIILWVGSTLTATFLVRDTVLEPAGAIVTTACVLGLAYVTWQTQVANREAGKKREERNTFLANEVQQNYAKAHAPPAPGSREADEKTMRFVQWILEMGLAPKDDFSYHDVIDQFQTSAIRYQLYQSTYELAVFQSNYCPNFHGYLSKAERGLIEKSMSKRVMNFWKWESLLGKFTLDWDPIREDNIMVSGYILLAAALYQIATRDDRYTKEGSMEFVVTEGARYKYDLRSIADAVFRNMDQNAYSLYPCEPNWIYTLCNFVGIGGIIASDKVLGNDYGHRLKDRFEAALAREFSNADGTILPIRSELTGFTIPGLAGAISDVAPGVFCGPYLPHIAHRHWALMKKDNLRWTKDGKLELVNLVGADNIDPGNYKGGRGFVRLAMASVASEFGDYEIRDELLRQMDEEHFPVYQTRTGSLKNKGLSTVGQASGLRARVGARGDWTRLLKEGPPDHCFRAPILDDVPFPDVLVAKAYSHDGESVELVLYNGKQPGKFTLGFKNMKQGKMYRLGTEMAIADANGEASFSVQVDGRTSIWLEPASQ</sequence>
<evidence type="ECO:0000313" key="3">
    <source>
        <dbReference type="EMBL" id="KAJ4363616.1"/>
    </source>
</evidence>
<dbReference type="Proteomes" id="UP001140560">
    <property type="component" value="Unassembled WGS sequence"/>
</dbReference>
<name>A0A9W8XZ87_9PLEO</name>
<feature type="transmembrane region" description="Helical" evidence="1">
    <location>
        <begin position="33"/>
        <end position="51"/>
    </location>
</feature>
<feature type="transmembrane region" description="Helical" evidence="1">
    <location>
        <begin position="6"/>
        <end position="26"/>
    </location>
</feature>
<dbReference type="OrthoDB" id="9979195at2759"/>
<comment type="caution">
    <text evidence="3">The sequence shown here is derived from an EMBL/GenBank/DDBJ whole genome shotgun (WGS) entry which is preliminary data.</text>
</comment>